<evidence type="ECO:0000256" key="1">
    <source>
        <dbReference type="ARBA" id="ARBA00009211"/>
    </source>
</evidence>
<dbReference type="PANTHER" id="PTHR10894">
    <property type="entry name" value="NUCLEOLAR PROTEIN 5 NUCLEOLAR PROTEIN NOP5 NOP58"/>
    <property type="match status" value="1"/>
</dbReference>
<dbReference type="GeneID" id="19882444"/>
<dbReference type="HOGENOM" id="CLU_015495_1_0_1"/>
<gene>
    <name evidence="3" type="ORF">VICG_01734</name>
</gene>
<dbReference type="VEuPathDB" id="MicrosporidiaDB:VICG_01734"/>
<evidence type="ECO:0000313" key="3">
    <source>
        <dbReference type="EMBL" id="ELA41245.1"/>
    </source>
</evidence>
<dbReference type="OrthoDB" id="6780543at2759"/>
<dbReference type="Proteomes" id="UP000011082">
    <property type="component" value="Unassembled WGS sequence"/>
</dbReference>
<dbReference type="SUPFAM" id="SSF89124">
    <property type="entry name" value="Nop domain"/>
    <property type="match status" value="1"/>
</dbReference>
<dbReference type="PANTHER" id="PTHR10894:SF0">
    <property type="entry name" value="NUCLEOLAR PROTEIN 56"/>
    <property type="match status" value="1"/>
</dbReference>
<dbReference type="SMART" id="SM00931">
    <property type="entry name" value="NOSIC"/>
    <property type="match status" value="1"/>
</dbReference>
<dbReference type="FunCoup" id="L2GL66">
    <property type="interactions" value="296"/>
</dbReference>
<name>L2GL66_VITCO</name>
<sequence>MFYLLESVFGVALFKKNEEEIILLKKLLFDANANVVDIIDSLNEGAIPDQIKEFIKENCPLASTVNVLNPKICETLSRELSMNAVCSPDSGFRKLRTSYFEYFDVSKDLCRIATSKIAHRLIKTNRNDMILIDILNYVEEMDVSINNRIMRVREWYSIHFPELNTVSDSTAYLNLVLKIGSRQKFLSNSDYNGVPEEIVRVAGMSMGSSMKTEDIQQIKDDVCNIQKDIEYKNGMLVLMKTYAQKSFPNLFNIIGEGLAVRLIRKAGSISQLAQFASSTIQILGAEKAFNEAVKMKTNTPKYGLIFSHSLICDSPEDIRGRVARAVANKVSLCARIDSDPKNSIGGEFGTKARKEIEKLVEKLVDRENKKEKAIFNKKKRIVSVKEYDVSRDSTKRMKSQE</sequence>
<proteinExistence type="inferred from homology"/>
<dbReference type="PROSITE" id="PS51358">
    <property type="entry name" value="NOP"/>
    <property type="match status" value="1"/>
</dbReference>
<dbReference type="InterPro" id="IPR012976">
    <property type="entry name" value="NOSIC"/>
</dbReference>
<dbReference type="RefSeq" id="XP_007605179.1">
    <property type="nucleotide sequence ID" value="XM_007605117.1"/>
</dbReference>
<comment type="similarity">
    <text evidence="1">Belongs to the NOP5/NOP56 family.</text>
</comment>
<dbReference type="Gene3D" id="1.10.287.4070">
    <property type="match status" value="1"/>
</dbReference>
<dbReference type="InterPro" id="IPR002687">
    <property type="entry name" value="Nop_dom"/>
</dbReference>
<feature type="domain" description="Nop" evidence="2">
    <location>
        <begin position="246"/>
        <end position="365"/>
    </location>
</feature>
<dbReference type="STRING" id="993615.L2GL66"/>
<dbReference type="GO" id="GO:0032040">
    <property type="term" value="C:small-subunit processome"/>
    <property type="evidence" value="ECO:0007669"/>
    <property type="project" value="InterPro"/>
</dbReference>
<keyword evidence="4" id="KW-1185">Reference proteome</keyword>
<protein>
    <recommendedName>
        <fullName evidence="2">Nop domain-containing protein</fullName>
    </recommendedName>
</protein>
<dbReference type="InterPro" id="IPR042239">
    <property type="entry name" value="Nop_C"/>
</dbReference>
<accession>L2GL66</accession>
<dbReference type="GO" id="GO:0030515">
    <property type="term" value="F:snoRNA binding"/>
    <property type="evidence" value="ECO:0007669"/>
    <property type="project" value="InterPro"/>
</dbReference>
<dbReference type="Pfam" id="PF01798">
    <property type="entry name" value="Nop"/>
    <property type="match status" value="1"/>
</dbReference>
<evidence type="ECO:0000313" key="4">
    <source>
        <dbReference type="Proteomes" id="UP000011082"/>
    </source>
</evidence>
<dbReference type="GO" id="GO:0031428">
    <property type="term" value="C:box C/D methylation guide snoRNP complex"/>
    <property type="evidence" value="ECO:0007669"/>
    <property type="project" value="InterPro"/>
</dbReference>
<dbReference type="Gene3D" id="1.10.246.90">
    <property type="entry name" value="Nop domain"/>
    <property type="match status" value="1"/>
</dbReference>
<dbReference type="InterPro" id="IPR036070">
    <property type="entry name" value="Nop_dom_sf"/>
</dbReference>
<dbReference type="EMBL" id="JH370147">
    <property type="protein sequence ID" value="ELA41245.1"/>
    <property type="molecule type" value="Genomic_DNA"/>
</dbReference>
<organism evidence="3 4">
    <name type="scientific">Vittaforma corneae (strain ATCC 50505)</name>
    <name type="common">Microsporidian parasite</name>
    <name type="synonym">Nosema corneum</name>
    <dbReference type="NCBI Taxonomy" id="993615"/>
    <lineage>
        <taxon>Eukaryota</taxon>
        <taxon>Fungi</taxon>
        <taxon>Fungi incertae sedis</taxon>
        <taxon>Microsporidia</taxon>
        <taxon>Nosematidae</taxon>
        <taxon>Vittaforma</taxon>
    </lineage>
</organism>
<dbReference type="AlphaFoldDB" id="L2GL66"/>
<dbReference type="InterPro" id="IPR045056">
    <property type="entry name" value="Nop56/Nop58"/>
</dbReference>
<dbReference type="InParanoid" id="L2GL66"/>
<evidence type="ECO:0000259" key="2">
    <source>
        <dbReference type="PROSITE" id="PS51358"/>
    </source>
</evidence>
<reference evidence="4" key="1">
    <citation type="submission" date="2011-05" db="EMBL/GenBank/DDBJ databases">
        <title>The genome sequence of Vittaforma corneae strain ATCC 50505.</title>
        <authorList>
            <consortium name="The Broad Institute Genome Sequencing Platform"/>
            <person name="Cuomo C."/>
            <person name="Didier E."/>
            <person name="Bowers L."/>
            <person name="Young S.K."/>
            <person name="Zeng Q."/>
            <person name="Gargeya S."/>
            <person name="Fitzgerald M."/>
            <person name="Haas B."/>
            <person name="Abouelleil A."/>
            <person name="Alvarado L."/>
            <person name="Arachchi H.M."/>
            <person name="Berlin A."/>
            <person name="Chapman S.B."/>
            <person name="Gearin G."/>
            <person name="Goldberg J."/>
            <person name="Griggs A."/>
            <person name="Gujja S."/>
            <person name="Hansen M."/>
            <person name="Heiman D."/>
            <person name="Howarth C."/>
            <person name="Larimer J."/>
            <person name="Lui A."/>
            <person name="MacDonald P.J.P."/>
            <person name="McCowen C."/>
            <person name="Montmayeur A."/>
            <person name="Murphy C."/>
            <person name="Neiman D."/>
            <person name="Pearson M."/>
            <person name="Priest M."/>
            <person name="Roberts A."/>
            <person name="Saif S."/>
            <person name="Shea T."/>
            <person name="Sisk P."/>
            <person name="Stolte C."/>
            <person name="Sykes S."/>
            <person name="Wortman J."/>
            <person name="Nusbaum C."/>
            <person name="Birren B."/>
        </authorList>
    </citation>
    <scope>NUCLEOTIDE SEQUENCE [LARGE SCALE GENOMIC DNA]</scope>
    <source>
        <strain evidence="4">ATCC 50505</strain>
    </source>
</reference>